<evidence type="ECO:0000313" key="2">
    <source>
        <dbReference type="Proteomes" id="UP000295793"/>
    </source>
</evidence>
<dbReference type="AlphaFoldDB" id="A0A4R3HTV0"/>
<keyword evidence="2" id="KW-1185">Reference proteome</keyword>
<protein>
    <submittedName>
        <fullName evidence="1">Uncharacterized protein</fullName>
    </submittedName>
</protein>
<accession>A0A4R3HTV0</accession>
<dbReference type="OrthoDB" id="582228at2"/>
<dbReference type="Proteomes" id="UP000295793">
    <property type="component" value="Unassembled WGS sequence"/>
</dbReference>
<sequence length="156" mass="17900">MDDDQFYPDWLYKKLIEDDLPWDQKSPHDLEEFLSKYTLHDSFWVGVFHHVAFDRSVTLAFQWDSVWLPDEVKEGTSHVDDWPYLFVQLDEVEEVSKANFIELDGINRAIGGAEIMKLEGANHLAIDDVYGGQVNLVFKGNNSIIALNPDGSVLEI</sequence>
<comment type="caution">
    <text evidence="1">The sequence shown here is derived from an EMBL/GenBank/DDBJ whole genome shotgun (WGS) entry which is preliminary data.</text>
</comment>
<organism evidence="1 2">
    <name type="scientific">Reinekea marinisedimentorum</name>
    <dbReference type="NCBI Taxonomy" id="230495"/>
    <lineage>
        <taxon>Bacteria</taxon>
        <taxon>Pseudomonadati</taxon>
        <taxon>Pseudomonadota</taxon>
        <taxon>Gammaproteobacteria</taxon>
        <taxon>Oceanospirillales</taxon>
        <taxon>Saccharospirillaceae</taxon>
        <taxon>Reinekea</taxon>
    </lineage>
</organism>
<dbReference type="EMBL" id="SLZR01000038">
    <property type="protein sequence ID" value="TCS35083.1"/>
    <property type="molecule type" value="Genomic_DNA"/>
</dbReference>
<name>A0A4R3HTV0_9GAMM</name>
<reference evidence="1 2" key="1">
    <citation type="submission" date="2019-03" db="EMBL/GenBank/DDBJ databases">
        <title>Genomic Encyclopedia of Archaeal and Bacterial Type Strains, Phase II (KMG-II): from individual species to whole genera.</title>
        <authorList>
            <person name="Goeker M."/>
        </authorList>
    </citation>
    <scope>NUCLEOTIDE SEQUENCE [LARGE SCALE GENOMIC DNA]</scope>
    <source>
        <strain evidence="1 2">DSM 15388</strain>
    </source>
</reference>
<gene>
    <name evidence="1" type="ORF">BCF53_1383</name>
</gene>
<proteinExistence type="predicted"/>
<evidence type="ECO:0000313" key="1">
    <source>
        <dbReference type="EMBL" id="TCS35083.1"/>
    </source>
</evidence>
<dbReference type="RefSeq" id="WP_132704279.1">
    <property type="nucleotide sequence ID" value="NZ_SLZR01000038.1"/>
</dbReference>